<evidence type="ECO:0000313" key="2">
    <source>
        <dbReference type="EMBL" id="AFK46320.1"/>
    </source>
</evidence>
<sequence>MGTLLQIGPWVFPWPTTFALQRHISRTIGIVVMVFLLHLGISVTPISLSVY</sequence>
<name>I3T1C8_LOTJA</name>
<feature type="transmembrane region" description="Helical" evidence="1">
    <location>
        <begin position="28"/>
        <end position="48"/>
    </location>
</feature>
<proteinExistence type="evidence at transcript level"/>
<keyword evidence="1" id="KW-0472">Membrane</keyword>
<protein>
    <submittedName>
        <fullName evidence="2">Uncharacterized protein</fullName>
    </submittedName>
</protein>
<keyword evidence="1" id="KW-1133">Transmembrane helix</keyword>
<keyword evidence="1" id="KW-0812">Transmembrane</keyword>
<reference evidence="2" key="1">
    <citation type="submission" date="2012-05" db="EMBL/GenBank/DDBJ databases">
        <authorList>
            <person name="Krishnakumar V."/>
            <person name="Cheung F."/>
            <person name="Xiao Y."/>
            <person name="Chan A."/>
            <person name="Moskal W.A."/>
            <person name="Town C.D."/>
        </authorList>
    </citation>
    <scope>NUCLEOTIDE SEQUENCE</scope>
</reference>
<evidence type="ECO:0000256" key="1">
    <source>
        <dbReference type="SAM" id="Phobius"/>
    </source>
</evidence>
<dbReference type="EMBL" id="BT146526">
    <property type="protein sequence ID" value="AFK46320.1"/>
    <property type="molecule type" value="mRNA"/>
</dbReference>
<organism evidence="2">
    <name type="scientific">Lotus japonicus</name>
    <name type="common">Lotus corniculatus var. japonicus</name>
    <dbReference type="NCBI Taxonomy" id="34305"/>
    <lineage>
        <taxon>Eukaryota</taxon>
        <taxon>Viridiplantae</taxon>
        <taxon>Streptophyta</taxon>
        <taxon>Embryophyta</taxon>
        <taxon>Tracheophyta</taxon>
        <taxon>Spermatophyta</taxon>
        <taxon>Magnoliopsida</taxon>
        <taxon>eudicotyledons</taxon>
        <taxon>Gunneridae</taxon>
        <taxon>Pentapetalae</taxon>
        <taxon>rosids</taxon>
        <taxon>fabids</taxon>
        <taxon>Fabales</taxon>
        <taxon>Fabaceae</taxon>
        <taxon>Papilionoideae</taxon>
        <taxon>50 kb inversion clade</taxon>
        <taxon>NPAAA clade</taxon>
        <taxon>Hologalegina</taxon>
        <taxon>robinioid clade</taxon>
        <taxon>Loteae</taxon>
        <taxon>Lotus</taxon>
    </lineage>
</organism>
<dbReference type="AlphaFoldDB" id="I3T1C8"/>
<accession>I3T1C8</accession>